<sequence length="407" mass="45472">MAGDEAGRKIGESKGNKRSGKVDDKQNEGAKTRPDDGDNVRDGRAAGRSAAADDVRNGVSADDGVSYAWSHGKPYHGGFKCNYCGLGLKSGGVTRLKVHLARVKGDARPCAAVPARVRRAMLKSVSALRVKKRAKERRNRAVERDVLMRMTRGRAHEDMFDDEDDDFQRAIDASLLEYQYRERVEQRGGRYEHGGSSGGGALGDGKRMLKGFDSDLAHAKAPVQTRIDTIWSEKENKEMLALAWSKWFHARDIPGRKADCPYFVGAMKLTQKLGEGVPIPKGSIIDEKDDYNYKRFFDVLQKRLEMMPMDTHLVAAGLLDPAGDYDYNTSAQPKLVKQFSKSIRRISTSPQSTVEAIRQFDAYRNRRGIFGTVEARMAANSLTPTSWWMHYGADYPELQKYALRIVS</sequence>
<reference evidence="1" key="2">
    <citation type="submission" date="2025-09" db="UniProtKB">
        <authorList>
            <consortium name="EnsemblPlants"/>
        </authorList>
    </citation>
    <scope>IDENTIFICATION</scope>
</reference>
<accession>A0ACD5YH14</accession>
<proteinExistence type="predicted"/>
<dbReference type="Proteomes" id="UP001732700">
    <property type="component" value="Chromosome 5D"/>
</dbReference>
<reference evidence="1" key="1">
    <citation type="submission" date="2021-05" db="EMBL/GenBank/DDBJ databases">
        <authorList>
            <person name="Scholz U."/>
            <person name="Mascher M."/>
            <person name="Fiebig A."/>
        </authorList>
    </citation>
    <scope>NUCLEOTIDE SEQUENCE [LARGE SCALE GENOMIC DNA]</scope>
</reference>
<evidence type="ECO:0000313" key="2">
    <source>
        <dbReference type="Proteomes" id="UP001732700"/>
    </source>
</evidence>
<protein>
    <submittedName>
        <fullName evidence="1">Uncharacterized protein</fullName>
    </submittedName>
</protein>
<dbReference type="EnsemblPlants" id="AVESA.00010b.r2.5DG0968030.1">
    <property type="protein sequence ID" value="AVESA.00010b.r2.5DG0968030.1.CDS"/>
    <property type="gene ID" value="AVESA.00010b.r2.5DG0968030"/>
</dbReference>
<keyword evidence="2" id="KW-1185">Reference proteome</keyword>
<organism evidence="1 2">
    <name type="scientific">Avena sativa</name>
    <name type="common">Oat</name>
    <dbReference type="NCBI Taxonomy" id="4498"/>
    <lineage>
        <taxon>Eukaryota</taxon>
        <taxon>Viridiplantae</taxon>
        <taxon>Streptophyta</taxon>
        <taxon>Embryophyta</taxon>
        <taxon>Tracheophyta</taxon>
        <taxon>Spermatophyta</taxon>
        <taxon>Magnoliopsida</taxon>
        <taxon>Liliopsida</taxon>
        <taxon>Poales</taxon>
        <taxon>Poaceae</taxon>
        <taxon>BOP clade</taxon>
        <taxon>Pooideae</taxon>
        <taxon>Poodae</taxon>
        <taxon>Poeae</taxon>
        <taxon>Poeae Chloroplast Group 1 (Aveneae type)</taxon>
        <taxon>Aveninae</taxon>
        <taxon>Avena</taxon>
    </lineage>
</organism>
<evidence type="ECO:0000313" key="1">
    <source>
        <dbReference type="EnsemblPlants" id="AVESA.00010b.r2.5DG0968030.1.CDS"/>
    </source>
</evidence>
<name>A0ACD5YH14_AVESA</name>